<evidence type="ECO:0000259" key="13">
    <source>
        <dbReference type="Pfam" id="PF00349"/>
    </source>
</evidence>
<comment type="pathway">
    <text evidence="2">Carbohydrate metabolism; hexose metabolism.</text>
</comment>
<feature type="domain" description="Hexokinase N-terminal" evidence="13">
    <location>
        <begin position="12"/>
        <end position="184"/>
    </location>
</feature>
<comment type="catalytic activity">
    <reaction evidence="9">
        <text>a D-hexose + ATP = a D-hexose 6-phosphate + ADP + H(+)</text>
        <dbReference type="Rhea" id="RHEA:22740"/>
        <dbReference type="ChEBI" id="CHEBI:4194"/>
        <dbReference type="ChEBI" id="CHEBI:15378"/>
        <dbReference type="ChEBI" id="CHEBI:30616"/>
        <dbReference type="ChEBI" id="CHEBI:229467"/>
        <dbReference type="ChEBI" id="CHEBI:456216"/>
        <dbReference type="EC" id="2.7.1.1"/>
    </reaction>
    <physiologicalReaction direction="left-to-right" evidence="9">
        <dbReference type="Rhea" id="RHEA:22741"/>
    </physiologicalReaction>
</comment>
<dbReference type="PANTHER" id="PTHR19443">
    <property type="entry name" value="HEXOKINASE"/>
    <property type="match status" value="1"/>
</dbReference>
<dbReference type="GO" id="GO:0006096">
    <property type="term" value="P:glycolytic process"/>
    <property type="evidence" value="ECO:0007669"/>
    <property type="project" value="UniProtKB-KW"/>
</dbReference>
<gene>
    <name evidence="14" type="ORF">Ciccas_012523</name>
</gene>
<keyword evidence="5 12" id="KW-0547">Nucleotide-binding</keyword>
<accession>A0ABD2PN63</accession>
<reference evidence="14 15" key="1">
    <citation type="submission" date="2024-11" db="EMBL/GenBank/DDBJ databases">
        <title>Adaptive evolution of stress response genes in parasites aligns with host niche diversity.</title>
        <authorList>
            <person name="Hahn C."/>
            <person name="Resl P."/>
        </authorList>
    </citation>
    <scope>NUCLEOTIDE SEQUENCE [LARGE SCALE GENOMIC DNA]</scope>
    <source>
        <strain evidence="14">EGGRZ-B1_66</strain>
        <tissue evidence="14">Body</tissue>
    </source>
</reference>
<evidence type="ECO:0000256" key="9">
    <source>
        <dbReference type="ARBA" id="ARBA00044613"/>
    </source>
</evidence>
<feature type="non-terminal residue" evidence="14">
    <location>
        <position position="185"/>
    </location>
</feature>
<dbReference type="Pfam" id="PF00349">
    <property type="entry name" value="Hexokinase_1"/>
    <property type="match status" value="1"/>
</dbReference>
<organism evidence="14 15">
    <name type="scientific">Cichlidogyrus casuarinus</name>
    <dbReference type="NCBI Taxonomy" id="1844966"/>
    <lineage>
        <taxon>Eukaryota</taxon>
        <taxon>Metazoa</taxon>
        <taxon>Spiralia</taxon>
        <taxon>Lophotrochozoa</taxon>
        <taxon>Platyhelminthes</taxon>
        <taxon>Monogenea</taxon>
        <taxon>Monopisthocotylea</taxon>
        <taxon>Dactylogyridea</taxon>
        <taxon>Ancyrocephalidae</taxon>
        <taxon>Cichlidogyrus</taxon>
    </lineage>
</organism>
<keyword evidence="7 12" id="KW-0067">ATP-binding</keyword>
<keyword evidence="15" id="KW-1185">Reference proteome</keyword>
<dbReference type="InterPro" id="IPR043129">
    <property type="entry name" value="ATPase_NBD"/>
</dbReference>
<evidence type="ECO:0000256" key="2">
    <source>
        <dbReference type="ARBA" id="ARBA00005028"/>
    </source>
</evidence>
<evidence type="ECO:0000256" key="11">
    <source>
        <dbReference type="ARBA" id="ARBA00048160"/>
    </source>
</evidence>
<keyword evidence="6 12" id="KW-0418">Kinase</keyword>
<dbReference type="GO" id="GO:0004396">
    <property type="term" value="F:hexokinase activity"/>
    <property type="evidence" value="ECO:0007669"/>
    <property type="project" value="UniProtKB-UniRule"/>
</dbReference>
<dbReference type="FunFam" id="3.30.420.40:FF:000805">
    <property type="entry name" value="Hexokinase-2"/>
    <property type="match status" value="1"/>
</dbReference>
<keyword evidence="4 12" id="KW-0808">Transferase</keyword>
<comment type="similarity">
    <text evidence="3 12">Belongs to the hexokinase family.</text>
</comment>
<dbReference type="PANTHER" id="PTHR19443:SF16">
    <property type="entry name" value="HEXOKINASE TYPE 1-RELATED"/>
    <property type="match status" value="1"/>
</dbReference>
<evidence type="ECO:0000256" key="10">
    <source>
        <dbReference type="ARBA" id="ARBA00047905"/>
    </source>
</evidence>
<evidence type="ECO:0000256" key="8">
    <source>
        <dbReference type="ARBA" id="ARBA00023152"/>
    </source>
</evidence>
<dbReference type="InterPro" id="IPR019807">
    <property type="entry name" value="Hexokinase_BS"/>
</dbReference>
<comment type="catalytic activity">
    <reaction evidence="11">
        <text>D-glucose + ATP = D-glucose 6-phosphate + ADP + H(+)</text>
        <dbReference type="Rhea" id="RHEA:17825"/>
        <dbReference type="ChEBI" id="CHEBI:4167"/>
        <dbReference type="ChEBI" id="CHEBI:15378"/>
        <dbReference type="ChEBI" id="CHEBI:30616"/>
        <dbReference type="ChEBI" id="CHEBI:61548"/>
        <dbReference type="ChEBI" id="CHEBI:456216"/>
        <dbReference type="EC" id="2.7.1.1"/>
    </reaction>
    <physiologicalReaction direction="left-to-right" evidence="11">
        <dbReference type="Rhea" id="RHEA:17826"/>
    </physiologicalReaction>
</comment>
<dbReference type="EC" id="2.7.1.-" evidence="12"/>
<dbReference type="Gene3D" id="3.30.420.40">
    <property type="match status" value="1"/>
</dbReference>
<protein>
    <recommendedName>
        <fullName evidence="12">Phosphotransferase</fullName>
        <ecNumber evidence="12">2.7.1.-</ecNumber>
    </recommendedName>
</protein>
<evidence type="ECO:0000313" key="15">
    <source>
        <dbReference type="Proteomes" id="UP001626550"/>
    </source>
</evidence>
<dbReference type="PRINTS" id="PR00475">
    <property type="entry name" value="HEXOKINASE"/>
</dbReference>
<evidence type="ECO:0000313" key="14">
    <source>
        <dbReference type="EMBL" id="KAL3308939.1"/>
    </source>
</evidence>
<evidence type="ECO:0000256" key="6">
    <source>
        <dbReference type="ARBA" id="ARBA00022777"/>
    </source>
</evidence>
<sequence>MSADHDVIFSQVQKTLEPLALKPADYEEIKQLMITAMNKGLTLEGRENSSIRMYPSYVTTIPDGSESGSFLALDLGGTNYRVILAQMSGEKKSLLIEERTHAIPHEKMQGTGKELFEFIAQTLYEFLKIHSKLNEQLKLGFTFSFPCEQNGLNEAYLVRWTKGFDAKDVVGQNICKLLQDAIDSL</sequence>
<evidence type="ECO:0000256" key="5">
    <source>
        <dbReference type="ARBA" id="ARBA00022741"/>
    </source>
</evidence>
<comment type="pathway">
    <text evidence="1">Carbohydrate degradation; glycolysis; D-glyceraldehyde 3-phosphate and glycerone phosphate from D-glucose: step 1/4.</text>
</comment>
<keyword evidence="8 12" id="KW-0324">Glycolysis</keyword>
<evidence type="ECO:0000256" key="3">
    <source>
        <dbReference type="ARBA" id="ARBA00009225"/>
    </source>
</evidence>
<evidence type="ECO:0000256" key="12">
    <source>
        <dbReference type="RuleBase" id="RU362007"/>
    </source>
</evidence>
<dbReference type="AlphaFoldDB" id="A0ABD2PN63"/>
<dbReference type="SUPFAM" id="SSF53067">
    <property type="entry name" value="Actin-like ATPase domain"/>
    <property type="match status" value="1"/>
</dbReference>
<comment type="catalytic activity">
    <reaction evidence="10">
        <text>D-fructose + ATP = D-fructose 6-phosphate + ADP + H(+)</text>
        <dbReference type="Rhea" id="RHEA:16125"/>
        <dbReference type="ChEBI" id="CHEBI:15378"/>
        <dbReference type="ChEBI" id="CHEBI:30616"/>
        <dbReference type="ChEBI" id="CHEBI:37721"/>
        <dbReference type="ChEBI" id="CHEBI:61527"/>
        <dbReference type="ChEBI" id="CHEBI:456216"/>
        <dbReference type="EC" id="2.7.1.1"/>
    </reaction>
    <physiologicalReaction direction="left-to-right" evidence="10">
        <dbReference type="Rhea" id="RHEA:16126"/>
    </physiologicalReaction>
</comment>
<dbReference type="InterPro" id="IPR001312">
    <property type="entry name" value="Hexokinase"/>
</dbReference>
<dbReference type="PROSITE" id="PS51748">
    <property type="entry name" value="HEXOKINASE_2"/>
    <property type="match status" value="1"/>
</dbReference>
<evidence type="ECO:0000256" key="4">
    <source>
        <dbReference type="ARBA" id="ARBA00022679"/>
    </source>
</evidence>
<proteinExistence type="inferred from homology"/>
<comment type="caution">
    <text evidence="14">The sequence shown here is derived from an EMBL/GenBank/DDBJ whole genome shotgun (WGS) entry which is preliminary data.</text>
</comment>
<evidence type="ECO:0000256" key="7">
    <source>
        <dbReference type="ARBA" id="ARBA00022840"/>
    </source>
</evidence>
<dbReference type="EMBL" id="JBJKFK010004506">
    <property type="protein sequence ID" value="KAL3308939.1"/>
    <property type="molecule type" value="Genomic_DNA"/>
</dbReference>
<dbReference type="Proteomes" id="UP001626550">
    <property type="component" value="Unassembled WGS sequence"/>
</dbReference>
<evidence type="ECO:0000256" key="1">
    <source>
        <dbReference type="ARBA" id="ARBA00004888"/>
    </source>
</evidence>
<dbReference type="PROSITE" id="PS00378">
    <property type="entry name" value="HEXOKINASE_1"/>
    <property type="match status" value="1"/>
</dbReference>
<dbReference type="GO" id="GO:0006006">
    <property type="term" value="P:glucose metabolic process"/>
    <property type="evidence" value="ECO:0007669"/>
    <property type="project" value="UniProtKB-ARBA"/>
</dbReference>
<dbReference type="GO" id="GO:0005524">
    <property type="term" value="F:ATP binding"/>
    <property type="evidence" value="ECO:0007669"/>
    <property type="project" value="UniProtKB-UniRule"/>
</dbReference>
<name>A0ABD2PN63_9PLAT</name>
<dbReference type="InterPro" id="IPR022672">
    <property type="entry name" value="Hexokinase_N"/>
</dbReference>